<protein>
    <submittedName>
        <fullName evidence="1">Uncharacterized protein</fullName>
    </submittedName>
</protein>
<comment type="caution">
    <text evidence="1">The sequence shown here is derived from an EMBL/GenBank/DDBJ whole genome shotgun (WGS) entry which is preliminary data.</text>
</comment>
<proteinExistence type="predicted"/>
<evidence type="ECO:0000313" key="1">
    <source>
        <dbReference type="EMBL" id="KAJ8723325.1"/>
    </source>
</evidence>
<evidence type="ECO:0000313" key="2">
    <source>
        <dbReference type="Proteomes" id="UP001231649"/>
    </source>
</evidence>
<keyword evidence="2" id="KW-1185">Reference proteome</keyword>
<accession>A0ACC2QUS8</accession>
<dbReference type="Proteomes" id="UP001231649">
    <property type="component" value="Chromosome 14"/>
</dbReference>
<reference evidence="1" key="1">
    <citation type="submission" date="2023-03" db="EMBL/GenBank/DDBJ databases">
        <title>Chromosome-level genomes of two armyworms, Mythimna separata and Mythimna loreyi, provide insights into the biosynthesis and reception of sex pheromones.</title>
        <authorList>
            <person name="Zhao H."/>
        </authorList>
    </citation>
    <scope>NUCLEOTIDE SEQUENCE</scope>
    <source>
        <strain evidence="1">BeijingLab</strain>
    </source>
</reference>
<name>A0ACC2QUS8_9NEOP</name>
<organism evidence="1 2">
    <name type="scientific">Mythimna loreyi</name>
    <dbReference type="NCBI Taxonomy" id="667449"/>
    <lineage>
        <taxon>Eukaryota</taxon>
        <taxon>Metazoa</taxon>
        <taxon>Ecdysozoa</taxon>
        <taxon>Arthropoda</taxon>
        <taxon>Hexapoda</taxon>
        <taxon>Insecta</taxon>
        <taxon>Pterygota</taxon>
        <taxon>Neoptera</taxon>
        <taxon>Endopterygota</taxon>
        <taxon>Lepidoptera</taxon>
        <taxon>Glossata</taxon>
        <taxon>Ditrysia</taxon>
        <taxon>Noctuoidea</taxon>
        <taxon>Noctuidae</taxon>
        <taxon>Noctuinae</taxon>
        <taxon>Hadenini</taxon>
        <taxon>Mythimna</taxon>
    </lineage>
</organism>
<sequence length="933" mass="106055">MWLVAFALLLFSQCVLGQDETAEGPVIGGIFYKNSDDLKVALDVSAKTFNFRTSIKEVATRGDVLGISKYVCELAEEGVIGIIDGTGGRASENIQALCDMLELPHVSIQHNDLSNDEWSILNMQPSPSAYNMVLEKLILYKEWRNFTVLYVKDHSMLRVSELLHLGNKTDPYFVSVRELSGDDYREVFIDAKHNGYTEFVVDCPSRNLEQLLLHAQQVGMMTDEHSYIFVSPDLFTLDMSRYRYGGVNMTGLRMIELNKTDNEKLWNFTMTFNQETGKTLEADQLKTQLLLIHDAMEIFAAAIKKVNVEAEQLSCENYKAWDYGSTLLNFMKTNKVDGITRSLIFNGLGDRTDVMFDILELTPAGNQTIGSWKNNRLIMDRPIVADAEIAQEPALKNKTLKVLIAISPPYGYHTLSHEKLEGNARYEGFTIDIIDRLGQLLGFNYEFEVEKDYGSLGKNGWTGMVLKLREDKADLAICDFTMTAERQMGIDFSTPFMTLGIGILYKQPSKQPPEMFSFMAVFSKEVWYYMVLIQVALGVTMIFVGHISYKEWQNPVPCIESPEELNNQFSFANSVWLIIGSVMQQGSEIAPIALAPRMITSVWWFFTLVMVASYVGTLVAFLIVEKNVMPFKTVEELYNHKSIMYGAKKNGSTKQFFEESTNPIYQGMFKKMLSNKWLVGDNDVGVAMSETQQYAFFMESTSLEYYKERHCDLLQVGDLLDSKSYGIGMKKQSPYKKYIDDALLHMKENGEIDKMKNVWWKEKRGGGKCGEKHDEEQKQLGMKNMLGAFVVLGVGSLIGLFISIIDMLWGVFKRSVKYSTTFRYELVEELKFVIKFRGNIKPVKRSQKKSIEGSFEALAKAEGKDDIRSLHSIRSTETHRTHHSHSSRHSACTHVYGAVLFAVQRYGTADGGWRDTVPHHSVVYVQAQHVYQN</sequence>
<gene>
    <name evidence="1" type="ORF">PYW08_003237</name>
</gene>
<dbReference type="EMBL" id="CM056790">
    <property type="protein sequence ID" value="KAJ8723325.1"/>
    <property type="molecule type" value="Genomic_DNA"/>
</dbReference>